<accession>A0A8R1V2Q2</accession>
<comment type="subcellular location">
    <subcellularLocation>
        <location evidence="1">Membrane</location>
        <topology evidence="1">Multi-pass membrane protein</topology>
    </subcellularLocation>
</comment>
<evidence type="ECO:0008006" key="8">
    <source>
        <dbReference type="Google" id="ProtNLM"/>
    </source>
</evidence>
<feature type="transmembrane region" description="Helical" evidence="5">
    <location>
        <begin position="102"/>
        <end position="124"/>
    </location>
</feature>
<evidence type="ECO:0000256" key="3">
    <source>
        <dbReference type="ARBA" id="ARBA00022989"/>
    </source>
</evidence>
<dbReference type="PANTHER" id="PTHR19282">
    <property type="entry name" value="TETRASPANIN"/>
    <property type="match status" value="1"/>
</dbReference>
<dbReference type="InterPro" id="IPR018499">
    <property type="entry name" value="Tetraspanin/Peripherin"/>
</dbReference>
<keyword evidence="4 5" id="KW-0472">Membrane</keyword>
<organism evidence="6 7">
    <name type="scientific">Pristionchus pacificus</name>
    <name type="common">Parasitic nematode worm</name>
    <dbReference type="NCBI Taxonomy" id="54126"/>
    <lineage>
        <taxon>Eukaryota</taxon>
        <taxon>Metazoa</taxon>
        <taxon>Ecdysozoa</taxon>
        <taxon>Nematoda</taxon>
        <taxon>Chromadorea</taxon>
        <taxon>Rhabditida</taxon>
        <taxon>Rhabditina</taxon>
        <taxon>Diplogasteromorpha</taxon>
        <taxon>Diplogasteroidea</taxon>
        <taxon>Neodiplogasteridae</taxon>
        <taxon>Pristionchus</taxon>
    </lineage>
</organism>
<proteinExistence type="predicted"/>
<evidence type="ECO:0000256" key="2">
    <source>
        <dbReference type="ARBA" id="ARBA00022692"/>
    </source>
</evidence>
<name>A0A8R1V2Q2_PRIPA</name>
<gene>
    <name evidence="6" type="primary">WBGene00304653</name>
</gene>
<dbReference type="PRINTS" id="PR00259">
    <property type="entry name" value="TMFOUR"/>
</dbReference>
<protein>
    <recommendedName>
        <fullName evidence="8">Tetraspanin</fullName>
    </recommendedName>
</protein>
<dbReference type="Proteomes" id="UP000005239">
    <property type="component" value="Unassembled WGS sequence"/>
</dbReference>
<feature type="transmembrane region" description="Helical" evidence="5">
    <location>
        <begin position="187"/>
        <end position="214"/>
    </location>
</feature>
<keyword evidence="7" id="KW-1185">Reference proteome</keyword>
<dbReference type="PANTHER" id="PTHR19282:SF378">
    <property type="entry name" value="TETRASPANIN"/>
    <property type="match status" value="1"/>
</dbReference>
<evidence type="ECO:0000256" key="1">
    <source>
        <dbReference type="ARBA" id="ARBA00004141"/>
    </source>
</evidence>
<evidence type="ECO:0000313" key="6">
    <source>
        <dbReference type="EnsemblMetazoa" id="PPA46874.1"/>
    </source>
</evidence>
<reference evidence="6" key="2">
    <citation type="submission" date="2022-06" db="UniProtKB">
        <authorList>
            <consortium name="EnsemblMetazoa"/>
        </authorList>
    </citation>
    <scope>IDENTIFICATION</scope>
    <source>
        <strain evidence="6">PS312</strain>
    </source>
</reference>
<evidence type="ECO:0000256" key="4">
    <source>
        <dbReference type="ARBA" id="ARBA00023136"/>
    </source>
</evidence>
<reference evidence="7" key="1">
    <citation type="journal article" date="2008" name="Nat. Genet.">
        <title>The Pristionchus pacificus genome provides a unique perspective on nematode lifestyle and parasitism.</title>
        <authorList>
            <person name="Dieterich C."/>
            <person name="Clifton S.W."/>
            <person name="Schuster L.N."/>
            <person name="Chinwalla A."/>
            <person name="Delehaunty K."/>
            <person name="Dinkelacker I."/>
            <person name="Fulton L."/>
            <person name="Fulton R."/>
            <person name="Godfrey J."/>
            <person name="Minx P."/>
            <person name="Mitreva M."/>
            <person name="Roeseler W."/>
            <person name="Tian H."/>
            <person name="Witte H."/>
            <person name="Yang S.P."/>
            <person name="Wilson R.K."/>
            <person name="Sommer R.J."/>
        </authorList>
    </citation>
    <scope>NUCLEOTIDE SEQUENCE [LARGE SCALE GENOMIC DNA]</scope>
    <source>
        <strain evidence="7">PS312</strain>
    </source>
</reference>
<dbReference type="AlphaFoldDB" id="A0A8R1V2Q2"/>
<feature type="transmembrane region" description="Helical" evidence="5">
    <location>
        <begin position="70"/>
        <end position="95"/>
    </location>
</feature>
<feature type="transmembrane region" description="Helical" evidence="5">
    <location>
        <begin position="12"/>
        <end position="34"/>
    </location>
</feature>
<dbReference type="OrthoDB" id="5870230at2759"/>
<dbReference type="GO" id="GO:0016020">
    <property type="term" value="C:membrane"/>
    <property type="evidence" value="ECO:0007669"/>
    <property type="project" value="UniProtKB-SubCell"/>
</dbReference>
<sequence length="219" mass="23862">MSKVAAGCSRGLLALLNVALLIASLIMIGLLLWIRFDPNFEAEIRKDLKITENIQQLDNYKRLINTGLTVSFWVLLGFGIAGAVIGLIGAVAAVFGINCLIGFHFCLLLIMALLEIAVGIYILVTRDTLRQTVQGYVISAYNARTLDYDSIRMRYDCCGVDGTPDLACLTGQPTCTGAVWDRLDFTLMVAGFVLIGILILQFVSCLCSVTSLCVKRNAE</sequence>
<evidence type="ECO:0000313" key="7">
    <source>
        <dbReference type="Proteomes" id="UP000005239"/>
    </source>
</evidence>
<dbReference type="Pfam" id="PF00335">
    <property type="entry name" value="Tetraspanin"/>
    <property type="match status" value="1"/>
</dbReference>
<evidence type="ECO:0000256" key="5">
    <source>
        <dbReference type="SAM" id="Phobius"/>
    </source>
</evidence>
<keyword evidence="2 5" id="KW-0812">Transmembrane</keyword>
<dbReference type="EnsemblMetazoa" id="PPA46874.1">
    <property type="protein sequence ID" value="PPA46874.1"/>
    <property type="gene ID" value="WBGene00304653"/>
</dbReference>
<keyword evidence="3 5" id="KW-1133">Transmembrane helix</keyword>